<evidence type="ECO:0000256" key="6">
    <source>
        <dbReference type="SAM" id="MobiDB-lite"/>
    </source>
</evidence>
<dbReference type="Gene3D" id="1.25.40.80">
    <property type="match status" value="2"/>
</dbReference>
<protein>
    <submittedName>
        <fullName evidence="9">Uncharacterized protein LOC103508066</fullName>
    </submittedName>
</protein>
<comment type="similarity">
    <text evidence="1">Belongs to the DNA photolyase class-1 family.</text>
</comment>
<gene>
    <name evidence="9" type="primary">LOC103508066</name>
</gene>
<comment type="cofactor">
    <cofactor evidence="4">
        <name>FAD</name>
        <dbReference type="ChEBI" id="CHEBI:57692"/>
    </cofactor>
    <text evidence="4">Binds 1 FAD per subunit.</text>
</comment>
<organism evidence="8 9">
    <name type="scientific">Diaphorina citri</name>
    <name type="common">Asian citrus psyllid</name>
    <dbReference type="NCBI Taxonomy" id="121845"/>
    <lineage>
        <taxon>Eukaryota</taxon>
        <taxon>Metazoa</taxon>
        <taxon>Ecdysozoa</taxon>
        <taxon>Arthropoda</taxon>
        <taxon>Hexapoda</taxon>
        <taxon>Insecta</taxon>
        <taxon>Pterygota</taxon>
        <taxon>Neoptera</taxon>
        <taxon>Paraneoptera</taxon>
        <taxon>Hemiptera</taxon>
        <taxon>Sternorrhyncha</taxon>
        <taxon>Psylloidea</taxon>
        <taxon>Psyllidae</taxon>
        <taxon>Diaphorininae</taxon>
        <taxon>Diaphorina</taxon>
    </lineage>
</organism>
<dbReference type="PaxDb" id="121845-A0A1S4EA71"/>
<dbReference type="GO" id="GO:0005634">
    <property type="term" value="C:nucleus"/>
    <property type="evidence" value="ECO:0007669"/>
    <property type="project" value="TreeGrafter"/>
</dbReference>
<dbReference type="InterPro" id="IPR036134">
    <property type="entry name" value="Crypto/Photolyase_FAD-like_sf"/>
</dbReference>
<feature type="compositionally biased region" description="Gly residues" evidence="6">
    <location>
        <begin position="457"/>
        <end position="473"/>
    </location>
</feature>
<dbReference type="GO" id="GO:0003677">
    <property type="term" value="F:DNA binding"/>
    <property type="evidence" value="ECO:0007669"/>
    <property type="project" value="TreeGrafter"/>
</dbReference>
<feature type="binding site" evidence="4">
    <location>
        <begin position="151"/>
        <end position="158"/>
    </location>
    <ligand>
        <name>FAD</name>
        <dbReference type="ChEBI" id="CHEBI:57692"/>
    </ligand>
</feature>
<dbReference type="AlphaFoldDB" id="A0A1S4EA71"/>
<evidence type="ECO:0000313" key="9">
    <source>
        <dbReference type="RefSeq" id="XP_017299086.2"/>
    </source>
</evidence>
<dbReference type="PANTHER" id="PTHR11455:SF30">
    <property type="entry name" value="CRYPTOCHROME-1"/>
    <property type="match status" value="1"/>
</dbReference>
<dbReference type="InterPro" id="IPR002081">
    <property type="entry name" value="Cryptochrome/DNA_photolyase_1"/>
</dbReference>
<feature type="binding site" evidence="4">
    <location>
        <begin position="249"/>
        <end position="251"/>
    </location>
    <ligand>
        <name>FAD</name>
        <dbReference type="ChEBI" id="CHEBI:57692"/>
    </ligand>
</feature>
<dbReference type="Proteomes" id="UP000079169">
    <property type="component" value="Unplaced"/>
</dbReference>
<proteinExistence type="inferred from homology"/>
<dbReference type="RefSeq" id="XP_017299086.2">
    <property type="nucleotide sequence ID" value="XM_017443597.2"/>
</dbReference>
<dbReference type="GeneID" id="103508066"/>
<evidence type="ECO:0000256" key="5">
    <source>
        <dbReference type="PIRSR" id="PIRSR602081-2"/>
    </source>
</evidence>
<feature type="non-terminal residue" evidence="9">
    <location>
        <position position="1"/>
    </location>
</feature>
<name>A0A1S4EA71_DIACI</name>
<feature type="site" description="Electron transfer via tryptophanyl radical" evidence="5">
    <location>
        <position position="259"/>
    </location>
</feature>
<dbReference type="KEGG" id="dci:103508066"/>
<evidence type="ECO:0000259" key="7">
    <source>
        <dbReference type="Pfam" id="PF03441"/>
    </source>
</evidence>
<reference evidence="9" key="1">
    <citation type="submission" date="2025-08" db="UniProtKB">
        <authorList>
            <consortium name="RefSeq"/>
        </authorList>
    </citation>
    <scope>IDENTIFICATION</scope>
</reference>
<keyword evidence="8" id="KW-1185">Reference proteome</keyword>
<dbReference type="STRING" id="121845.A0A1S4EA71"/>
<feature type="site" description="Electron transfer via tryptophanyl radical" evidence="5">
    <location>
        <position position="236"/>
    </location>
</feature>
<feature type="region of interest" description="Disordered" evidence="6">
    <location>
        <begin position="583"/>
        <end position="603"/>
    </location>
</feature>
<evidence type="ECO:0000256" key="2">
    <source>
        <dbReference type="ARBA" id="ARBA00022630"/>
    </source>
</evidence>
<dbReference type="GO" id="GO:0071949">
    <property type="term" value="F:FAD binding"/>
    <property type="evidence" value="ECO:0007669"/>
    <property type="project" value="TreeGrafter"/>
</dbReference>
<dbReference type="GO" id="GO:0032922">
    <property type="term" value="P:circadian regulation of gene expression"/>
    <property type="evidence" value="ECO:0007669"/>
    <property type="project" value="TreeGrafter"/>
</dbReference>
<evidence type="ECO:0000313" key="8">
    <source>
        <dbReference type="Proteomes" id="UP000079169"/>
    </source>
</evidence>
<evidence type="ECO:0000256" key="4">
    <source>
        <dbReference type="PIRSR" id="PIRSR602081-1"/>
    </source>
</evidence>
<dbReference type="PANTHER" id="PTHR11455">
    <property type="entry name" value="CRYPTOCHROME"/>
    <property type="match status" value="1"/>
</dbReference>
<dbReference type="InterPro" id="IPR005101">
    <property type="entry name" value="Cryptochr/Photolyase_FAD-bd"/>
</dbReference>
<evidence type="ECO:0000256" key="1">
    <source>
        <dbReference type="ARBA" id="ARBA00005862"/>
    </source>
</evidence>
<sequence>IIEKNGGKTPLTYHQFQSIVAKMDSPSPAEAPVTPLLVRQATTPLRDDHDEKYGVPTLEELGFDIEGLLPPTWKGGETEAMRRLERHLERKAWVASFGRPKMTPQSLLASQTGLSPFLRFGCLSTRLFYHDLNKLYKRIKKAPPPLSLHGQLLWREFFYCAATRNPNFDRMLGNPICVQIPWDVNMEALAKWANAQTGFPWIDAIMTQLREEGWIHHLARHAVACFLTRGDLWVSWEEGMKIFDELLLDADWSVNAGMWMWLSCSSFFQQFFHCYCPVKFGRKADPNGDFIRRYLPVLKNVPTRYIHEPWMAPLSVQKASKCVVGVDYPLPMVNHPVVSKINIERIKQVYRQLANYKGNKKCVKPKSPEAMTIEAYASQVTPPSLACTDANSPLPSPVTPHAGDLSPQVINTDVIQYPPCCYNEQTGGYEKVGMGSGGYSQYTTGQTEWDGGKGRKPGPGQGKGKTIHQGGGKPMAVSDGKQMPCPPQISGKPINQGGGKPMNISQMGGGKPMNMSQIGGKPMSVSSIGGKPVNISQMRGKPMNASQMGGKPMNTSQIGGKPMAVSYMGGKPMNTSQIGGKPLSVSRGKPMSQLSQQMKPPPTTMDDQLNSDYLDITQVHLTNQMSPDYPMPRADLTKSCADSNIRYADGTMSNGDGTMACADSNIRYADGTMANDMTNGDGTDENSYTDGPMSCADGNMSCSDSNIRFADPNMSNGDGTDETITYADGNMSYSDGNMSCADGNMSCADSNAMCSDMGSMDPPQSAPRGRMSYGAMVGARETEEQMLNEESTVIEIADSIITESEEREKMK</sequence>
<evidence type="ECO:0000256" key="3">
    <source>
        <dbReference type="ARBA" id="ARBA00022827"/>
    </source>
</evidence>
<dbReference type="FunFam" id="1.10.579.10:FF:000001">
    <property type="entry name" value="Cryptochrome 1"/>
    <property type="match status" value="1"/>
</dbReference>
<feature type="site" description="Electron transfer via tryptophanyl radical" evidence="5">
    <location>
        <position position="182"/>
    </location>
</feature>
<dbReference type="Pfam" id="PF03441">
    <property type="entry name" value="FAD_binding_7"/>
    <property type="match status" value="1"/>
</dbReference>
<dbReference type="GO" id="GO:0043153">
    <property type="term" value="P:entrainment of circadian clock by photoperiod"/>
    <property type="evidence" value="ECO:0007669"/>
    <property type="project" value="TreeGrafter"/>
</dbReference>
<dbReference type="GO" id="GO:0005737">
    <property type="term" value="C:cytoplasm"/>
    <property type="evidence" value="ECO:0007669"/>
    <property type="project" value="TreeGrafter"/>
</dbReference>
<accession>A0A1S4EA71</accession>
<keyword evidence="3 4" id="KW-0274">FAD</keyword>
<dbReference type="GO" id="GO:0045892">
    <property type="term" value="P:negative regulation of DNA-templated transcription"/>
    <property type="evidence" value="ECO:0007669"/>
    <property type="project" value="TreeGrafter"/>
</dbReference>
<dbReference type="Gene3D" id="1.10.579.10">
    <property type="entry name" value="DNA Cyclobutane Dipyrimidine Photolyase, subunit A, domain 3"/>
    <property type="match status" value="1"/>
</dbReference>
<feature type="region of interest" description="Disordered" evidence="6">
    <location>
        <begin position="448"/>
        <end position="478"/>
    </location>
</feature>
<keyword evidence="2 4" id="KW-0285">Flavoprotein</keyword>
<feature type="domain" description="Cryptochrome/DNA photolyase FAD-binding" evidence="7">
    <location>
        <begin position="150"/>
        <end position="348"/>
    </location>
</feature>
<dbReference type="SUPFAM" id="SSF48173">
    <property type="entry name" value="Cryptochrome/photolyase FAD-binding domain"/>
    <property type="match status" value="1"/>
</dbReference>